<dbReference type="InterPro" id="IPR029056">
    <property type="entry name" value="Ribokinase-like"/>
</dbReference>
<feature type="domain" description="Carbohydrate kinase PfkB" evidence="3">
    <location>
        <begin position="6"/>
        <end position="271"/>
    </location>
</feature>
<dbReference type="PROSITE" id="PS00584">
    <property type="entry name" value="PFKB_KINASES_2"/>
    <property type="match status" value="1"/>
</dbReference>
<evidence type="ECO:0000313" key="5">
    <source>
        <dbReference type="Proteomes" id="UP001162834"/>
    </source>
</evidence>
<evidence type="ECO:0000259" key="3">
    <source>
        <dbReference type="Pfam" id="PF00294"/>
    </source>
</evidence>
<dbReference type="Proteomes" id="UP001162834">
    <property type="component" value="Chromosome"/>
</dbReference>
<dbReference type="GO" id="GO:0005829">
    <property type="term" value="C:cytosol"/>
    <property type="evidence" value="ECO:0007669"/>
    <property type="project" value="TreeGrafter"/>
</dbReference>
<keyword evidence="1 4" id="KW-0808">Transferase</keyword>
<dbReference type="PANTHER" id="PTHR10584">
    <property type="entry name" value="SUGAR KINASE"/>
    <property type="match status" value="1"/>
</dbReference>
<dbReference type="PANTHER" id="PTHR10584:SF166">
    <property type="entry name" value="RIBOKINASE"/>
    <property type="match status" value="1"/>
</dbReference>
<organism evidence="4 5">
    <name type="scientific">Capillimicrobium parvum</name>
    <dbReference type="NCBI Taxonomy" id="2884022"/>
    <lineage>
        <taxon>Bacteria</taxon>
        <taxon>Bacillati</taxon>
        <taxon>Actinomycetota</taxon>
        <taxon>Thermoleophilia</taxon>
        <taxon>Solirubrobacterales</taxon>
        <taxon>Capillimicrobiaceae</taxon>
        <taxon>Capillimicrobium</taxon>
    </lineage>
</organism>
<dbReference type="AlphaFoldDB" id="A0A9E7C6X7"/>
<protein>
    <submittedName>
        <fullName evidence="4">Ribokinase</fullName>
        <ecNumber evidence="4">2.7.1.15</ecNumber>
    </submittedName>
</protein>
<gene>
    <name evidence="4" type="primary">rbks_2</name>
    <name evidence="4" type="ORF">DSM104329_05459</name>
</gene>
<keyword evidence="2" id="KW-0418">Kinase</keyword>
<dbReference type="SUPFAM" id="SSF53613">
    <property type="entry name" value="Ribokinase-like"/>
    <property type="match status" value="1"/>
</dbReference>
<sequence>MSVTVVGSIAYDRVRTPFGERERMLGGAATHFALAASFFDEVRAVGPVGDDFEDMETLALRGTVTEDVERVAGGKTFFWHGEYGWDLNTRETLDTQLGVFETFDPKLSEASRQAEVLFLANIQPDVQRAVRDQCTGARFVAMDSMNLWIEIARASLVKTISGVDCVILNDAELRQLTEKPNLVSAAREVLNMGPSVIVAKQGEYGAALITKDEYFSLPAYPLETVVDPTGAGDTFAGGFVGYLAKNPGEYRTAMAYGTALASYNVEEFGTERVVRLTEEEIEERVQALEGMTRLSISV</sequence>
<accession>A0A9E7C6X7</accession>
<dbReference type="RefSeq" id="WP_259313037.1">
    <property type="nucleotide sequence ID" value="NZ_CP087164.1"/>
</dbReference>
<dbReference type="Pfam" id="PF00294">
    <property type="entry name" value="PfkB"/>
    <property type="match status" value="1"/>
</dbReference>
<proteinExistence type="predicted"/>
<dbReference type="KEGG" id="sbae:DSM104329_05459"/>
<evidence type="ECO:0000256" key="2">
    <source>
        <dbReference type="ARBA" id="ARBA00022777"/>
    </source>
</evidence>
<dbReference type="Gene3D" id="3.40.1190.20">
    <property type="match status" value="1"/>
</dbReference>
<dbReference type="EMBL" id="CP087164">
    <property type="protein sequence ID" value="UGS39027.1"/>
    <property type="molecule type" value="Genomic_DNA"/>
</dbReference>
<name>A0A9E7C6X7_9ACTN</name>
<evidence type="ECO:0000256" key="1">
    <source>
        <dbReference type="ARBA" id="ARBA00022679"/>
    </source>
</evidence>
<dbReference type="InterPro" id="IPR002173">
    <property type="entry name" value="Carboh/pur_kinase_PfkB_CS"/>
</dbReference>
<reference evidence="4" key="1">
    <citation type="journal article" date="2022" name="Int. J. Syst. Evol. Microbiol.">
        <title>Pseudomonas aegrilactucae sp. nov. and Pseudomonas morbosilactucae sp. nov., pathogens causing bacterial rot of lettuce in Japan.</title>
        <authorList>
            <person name="Sawada H."/>
            <person name="Fujikawa T."/>
            <person name="Satou M."/>
        </authorList>
    </citation>
    <scope>NUCLEOTIDE SEQUENCE</scope>
    <source>
        <strain evidence="4">0166_1</strain>
    </source>
</reference>
<dbReference type="EC" id="2.7.1.15" evidence="4"/>
<evidence type="ECO:0000313" key="4">
    <source>
        <dbReference type="EMBL" id="UGS39027.1"/>
    </source>
</evidence>
<keyword evidence="5" id="KW-1185">Reference proteome</keyword>
<dbReference type="GO" id="GO:0004747">
    <property type="term" value="F:ribokinase activity"/>
    <property type="evidence" value="ECO:0007669"/>
    <property type="project" value="UniProtKB-EC"/>
</dbReference>
<dbReference type="InterPro" id="IPR011611">
    <property type="entry name" value="PfkB_dom"/>
</dbReference>